<protein>
    <submittedName>
        <fullName evidence="1">Uncharacterized protein</fullName>
    </submittedName>
</protein>
<name>A0AAD8PU81_9PEZI</name>
<dbReference type="GeneID" id="85442674"/>
<organism evidence="1 2">
    <name type="scientific">Colletotrichum navitas</name>
    <dbReference type="NCBI Taxonomy" id="681940"/>
    <lineage>
        <taxon>Eukaryota</taxon>
        <taxon>Fungi</taxon>
        <taxon>Dikarya</taxon>
        <taxon>Ascomycota</taxon>
        <taxon>Pezizomycotina</taxon>
        <taxon>Sordariomycetes</taxon>
        <taxon>Hypocreomycetidae</taxon>
        <taxon>Glomerellales</taxon>
        <taxon>Glomerellaceae</taxon>
        <taxon>Colletotrichum</taxon>
        <taxon>Colletotrichum graminicola species complex</taxon>
    </lineage>
</organism>
<proteinExistence type="predicted"/>
<dbReference type="EMBL" id="JAHLJV010000056">
    <property type="protein sequence ID" value="KAK1580317.1"/>
    <property type="molecule type" value="Genomic_DNA"/>
</dbReference>
<dbReference type="Proteomes" id="UP001230504">
    <property type="component" value="Unassembled WGS sequence"/>
</dbReference>
<reference evidence="1" key="1">
    <citation type="submission" date="2021-06" db="EMBL/GenBank/DDBJ databases">
        <title>Comparative genomics, transcriptomics and evolutionary studies reveal genomic signatures of adaptation to plant cell wall in hemibiotrophic fungi.</title>
        <authorList>
            <consortium name="DOE Joint Genome Institute"/>
            <person name="Baroncelli R."/>
            <person name="Diaz J.F."/>
            <person name="Benocci T."/>
            <person name="Peng M."/>
            <person name="Battaglia E."/>
            <person name="Haridas S."/>
            <person name="Andreopoulos W."/>
            <person name="Labutti K."/>
            <person name="Pangilinan J."/>
            <person name="Floch G.L."/>
            <person name="Makela M.R."/>
            <person name="Henrissat B."/>
            <person name="Grigoriev I.V."/>
            <person name="Crouch J.A."/>
            <person name="De Vries R.P."/>
            <person name="Sukno S.A."/>
            <person name="Thon M.R."/>
        </authorList>
    </citation>
    <scope>NUCLEOTIDE SEQUENCE</scope>
    <source>
        <strain evidence="1">CBS 125086</strain>
    </source>
</reference>
<evidence type="ECO:0000313" key="2">
    <source>
        <dbReference type="Proteomes" id="UP001230504"/>
    </source>
</evidence>
<dbReference type="AlphaFoldDB" id="A0AAD8PU81"/>
<comment type="caution">
    <text evidence="1">The sequence shown here is derived from an EMBL/GenBank/DDBJ whole genome shotgun (WGS) entry which is preliminary data.</text>
</comment>
<gene>
    <name evidence="1" type="ORF">LY79DRAFT_561901</name>
</gene>
<evidence type="ECO:0000313" key="1">
    <source>
        <dbReference type="EMBL" id="KAK1580317.1"/>
    </source>
</evidence>
<accession>A0AAD8PU81</accession>
<dbReference type="RefSeq" id="XP_060411371.1">
    <property type="nucleotide sequence ID" value="XM_060558434.1"/>
</dbReference>
<feature type="non-terminal residue" evidence="1">
    <location>
        <position position="1"/>
    </location>
</feature>
<keyword evidence="2" id="KW-1185">Reference proteome</keyword>
<sequence length="202" mass="22098">MCVCGLTGLGLAEPRRRRVGCVADVAQKEGSKGPTLMPGRFPSTRPMVPIPRSVSWKPPIRTVYLRRHSLCEHQASPAPSSPVLGSLLWQSAYGQRMAPALLYSRRPTGYFSVQANPQLATAALELLEAIIPQNHGDQGARERGCSRPWSKSPIAIGRCDIIRPPCHSHSSPPFVTSIIHTFKAREGERETGDRRPEGGWGC</sequence>